<dbReference type="Proteomes" id="UP000770015">
    <property type="component" value="Unassembled WGS sequence"/>
</dbReference>
<name>A0A9P8VGF2_9PEZI</name>
<keyword evidence="3" id="KW-1185">Reference proteome</keyword>
<dbReference type="OrthoDB" id="5863171at2759"/>
<reference evidence="2" key="1">
    <citation type="journal article" date="2021" name="Nat. Commun.">
        <title>Genetic determinants of endophytism in the Arabidopsis root mycobiome.</title>
        <authorList>
            <person name="Mesny F."/>
            <person name="Miyauchi S."/>
            <person name="Thiergart T."/>
            <person name="Pickel B."/>
            <person name="Atanasova L."/>
            <person name="Karlsson M."/>
            <person name="Huettel B."/>
            <person name="Barry K.W."/>
            <person name="Haridas S."/>
            <person name="Chen C."/>
            <person name="Bauer D."/>
            <person name="Andreopoulos W."/>
            <person name="Pangilinan J."/>
            <person name="LaButti K."/>
            <person name="Riley R."/>
            <person name="Lipzen A."/>
            <person name="Clum A."/>
            <person name="Drula E."/>
            <person name="Henrissat B."/>
            <person name="Kohler A."/>
            <person name="Grigoriev I.V."/>
            <person name="Martin F.M."/>
            <person name="Hacquard S."/>
        </authorList>
    </citation>
    <scope>NUCLEOTIDE SEQUENCE</scope>
    <source>
        <strain evidence="2">MPI-SDFR-AT-0117</strain>
    </source>
</reference>
<organism evidence="2 3">
    <name type="scientific">Plectosphaerella plurivora</name>
    <dbReference type="NCBI Taxonomy" id="936078"/>
    <lineage>
        <taxon>Eukaryota</taxon>
        <taxon>Fungi</taxon>
        <taxon>Dikarya</taxon>
        <taxon>Ascomycota</taxon>
        <taxon>Pezizomycotina</taxon>
        <taxon>Sordariomycetes</taxon>
        <taxon>Hypocreomycetidae</taxon>
        <taxon>Glomerellales</taxon>
        <taxon>Plectosphaerellaceae</taxon>
        <taxon>Plectosphaerella</taxon>
    </lineage>
</organism>
<dbReference type="PANTHER" id="PTHR48228:SF4">
    <property type="entry name" value="BLR3030 PROTEIN"/>
    <property type="match status" value="1"/>
</dbReference>
<protein>
    <submittedName>
        <fullName evidence="2">CoA-transferase family III domain-containing protein</fullName>
    </submittedName>
</protein>
<dbReference type="InterPro" id="IPR023606">
    <property type="entry name" value="CoA-Trfase_III_dom_1_sf"/>
</dbReference>
<dbReference type="SUPFAM" id="SSF89796">
    <property type="entry name" value="CoA-transferase family III (CaiB/BaiF)"/>
    <property type="match status" value="2"/>
</dbReference>
<dbReference type="AlphaFoldDB" id="A0A9P8VGF2"/>
<sequence>MGSTDESTPSNGLVDRTGFSVRDIIRDVWIGIGLPETALESLILPGEEDTGPIVPSSFKVGTLAHACLALAALSASQVHALRNGGIRVPNITVTRRHAAIEFKSERLYRLAGVNKPLEHQSLGGLHRTSDGYVRIHDGFPNHVKAILGVLGLPEDATREDIAQKTKNWASIDLETTATVDGNAAAYALRSTQQWDSLPQSKAIGNLPIALKQLAPGERGWSSRMHPDQTRPLKGLRVVELSRVIAAPVSGRTLAVHGADVLWVTSPNLPDLPSLDREFSRGKRTIQLDIHKTADKRKLLELIRTCDVFIQGYRPNSLARHGLSPEELVKANSNIIIANLSAFGPQGPWSGRRGFDSLVQTCSGFNVSEAEHAGQGEAARVLPCQALDHGAGYMLATGIMAAVHRGACEGGAWQVDVSLAGVMKYLRSLGQYPGSEGFQCDDFNRPEDIPEGYFETNETGYGTMTTVRHAASIEGCDVGWEIMPKPLGSDKAEWLLS</sequence>
<accession>A0A9P8VGF2</accession>
<dbReference type="EMBL" id="JAGSXJ010000004">
    <property type="protein sequence ID" value="KAH6692391.1"/>
    <property type="molecule type" value="Genomic_DNA"/>
</dbReference>
<dbReference type="Gene3D" id="3.40.50.10540">
    <property type="entry name" value="Crotonobetainyl-coa:carnitine coa-transferase, domain 1"/>
    <property type="match status" value="1"/>
</dbReference>
<dbReference type="Pfam" id="PF02515">
    <property type="entry name" value="CoA_transf_3"/>
    <property type="match status" value="1"/>
</dbReference>
<comment type="similarity">
    <text evidence="1">Belongs to the CoA-transferase III family.</text>
</comment>
<comment type="caution">
    <text evidence="2">The sequence shown here is derived from an EMBL/GenBank/DDBJ whole genome shotgun (WGS) entry which is preliminary data.</text>
</comment>
<dbReference type="GO" id="GO:0003824">
    <property type="term" value="F:catalytic activity"/>
    <property type="evidence" value="ECO:0007669"/>
    <property type="project" value="InterPro"/>
</dbReference>
<evidence type="ECO:0000313" key="2">
    <source>
        <dbReference type="EMBL" id="KAH6692391.1"/>
    </source>
</evidence>
<dbReference type="InterPro" id="IPR050509">
    <property type="entry name" value="CoA-transferase_III"/>
</dbReference>
<evidence type="ECO:0000256" key="1">
    <source>
        <dbReference type="ARBA" id="ARBA00008383"/>
    </source>
</evidence>
<dbReference type="PANTHER" id="PTHR48228">
    <property type="entry name" value="SUCCINYL-COA--D-CITRAMALATE COA-TRANSFERASE"/>
    <property type="match status" value="1"/>
</dbReference>
<gene>
    <name evidence="2" type="ORF">F5X68DRAFT_58097</name>
</gene>
<proteinExistence type="inferred from homology"/>
<evidence type="ECO:0000313" key="3">
    <source>
        <dbReference type="Proteomes" id="UP000770015"/>
    </source>
</evidence>
<dbReference type="InterPro" id="IPR003673">
    <property type="entry name" value="CoA-Trfase_fam_III"/>
</dbReference>